<dbReference type="Proteomes" id="UP000035930">
    <property type="component" value="Chromosome"/>
</dbReference>
<sequence>MRLFLNVVCGDKYLCNFSENNYMIHCIVK</sequence>
<protein>
    <submittedName>
        <fullName evidence="1">Uncharacterized protein</fullName>
    </submittedName>
</protein>
<dbReference type="EMBL" id="CP011923">
    <property type="protein sequence ID" value="AKN88574.1"/>
    <property type="molecule type" value="Genomic_DNA"/>
</dbReference>
<evidence type="ECO:0000313" key="1">
    <source>
        <dbReference type="EMBL" id="AKN88574.1"/>
    </source>
</evidence>
<accession>A0ABM5U5M8</accession>
<proteinExistence type="predicted"/>
<reference evidence="1" key="1">
    <citation type="submission" date="2017-08" db="EMBL/GenBank/DDBJ databases">
        <title>Complete Genome Sequence of Francisella noatunensis subsp. orientalis strain FNO190.</title>
        <authorList>
            <person name="Pereira F.L."/>
            <person name="Goncalves L.A."/>
            <person name="Guilherme T.C."/>
            <person name="Soares S.C."/>
            <person name="Dorella F.A."/>
            <person name="Carvalho A.F."/>
            <person name="Leibowitz M.P."/>
            <person name="Leal C.A.G."/>
            <person name="Azevedo V.A.C."/>
            <person name="Figueiredo H.C.P."/>
        </authorList>
    </citation>
    <scope>NUCLEOTIDE SEQUENCE</scope>
    <source>
        <strain evidence="1">FNO190</strain>
    </source>
</reference>
<evidence type="ECO:0000313" key="2">
    <source>
        <dbReference type="Proteomes" id="UP000035930"/>
    </source>
</evidence>
<keyword evidence="2" id="KW-1185">Reference proteome</keyword>
<organism evidence="1 2">
    <name type="scientific">Francisella orientalis</name>
    <dbReference type="NCBI Taxonomy" id="299583"/>
    <lineage>
        <taxon>Bacteria</taxon>
        <taxon>Pseudomonadati</taxon>
        <taxon>Pseudomonadota</taxon>
        <taxon>Gammaproteobacteria</taxon>
        <taxon>Thiotrichales</taxon>
        <taxon>Francisellaceae</taxon>
        <taxon>Francisella</taxon>
    </lineage>
</organism>
<gene>
    <name evidence="1" type="ORF">FNO190_0813</name>
</gene>
<name>A0ABM5U5M8_9GAMM</name>